<accession>A0ACC1L7G0</accession>
<proteinExistence type="predicted"/>
<gene>
    <name evidence="1" type="ORF">H4S07_004575</name>
</gene>
<dbReference type="Proteomes" id="UP001140096">
    <property type="component" value="Unassembled WGS sequence"/>
</dbReference>
<dbReference type="EMBL" id="JANBUP010001893">
    <property type="protein sequence ID" value="KAJ2802946.1"/>
    <property type="molecule type" value="Genomic_DNA"/>
</dbReference>
<feature type="non-terminal residue" evidence="1">
    <location>
        <position position="767"/>
    </location>
</feature>
<name>A0ACC1L7G0_9FUNG</name>
<comment type="caution">
    <text evidence="1">The sequence shown here is derived from an EMBL/GenBank/DDBJ whole genome shotgun (WGS) entry which is preliminary data.</text>
</comment>
<sequence length="767" mass="80344">RSNKGEKRQDDSQASPTTAKKSWVSAAGIGALQQNRARSGSHPQIRHLAMESHEGPVTKATMEEIRREAGSSHSNLRINSLNIAAEVAPQQASLPPPQLMQSAGSAINSPEKAARGESGLLDSAYVTRPDTGQSDDSTTPSSALTDDSARAMFPLRTTSNVVVPSLPPKIDTQSPIVQRHAASIATPANAERLGQTSPFTDDSDVSAQLCTAISTDKGGSDLPIPPVMPAAEGNKRVISERIKSLANRFSSSSLNEQAEAPSTPYAVQRRPSNTPSVSERVSLFDQQELLTNDPRLSGLFGKFGMASGRPGMHSRSSSVAGSISRNSDARSSVDGFRGAIGPSSEVGALRMPGIPRSQSPPSKPTSLGDIDSDGRAVSHVDGADMPTLTYGPRTIANPGKKSGDNPLPLPLPVDKPTATPTASNYNIGSRDSVAVERQSTIAAGVQLSFLRPLSMSGTHTTNGGSAADSGYRGVRSDGPGRRRGSIHSTFGTHEDGLYIITDPIDTTASHQPTPSPRTQGGSDLHASRASSAATSLTGIQTSKAAPVRRAGAVVTVSANQAGSLDEVQRSTSPASRSAEARAAVRTRSQSQVSSPRTPALAGGRAEFGQPSIRRGHSSPPEGAANGTFHQQSTSRTLFGNLSRLIAFNPDAPIDGILARAVGFDPLFSDSGIDESDPDHVSPGVAHTIAISTLVEAVINTTDAGKVLPLTEYEQCVREVPVLKMRLQSARTRHSLEIRMRDTAKNLVDLNKGSTVGVGMFKGKQPSQ</sequence>
<reference evidence="1" key="1">
    <citation type="submission" date="2022-07" db="EMBL/GenBank/DDBJ databases">
        <title>Phylogenomic reconstructions and comparative analyses of Kickxellomycotina fungi.</title>
        <authorList>
            <person name="Reynolds N.K."/>
            <person name="Stajich J.E."/>
            <person name="Barry K."/>
            <person name="Grigoriev I.V."/>
            <person name="Crous P."/>
            <person name="Smith M.E."/>
        </authorList>
    </citation>
    <scope>NUCLEOTIDE SEQUENCE</scope>
    <source>
        <strain evidence="1">CBS 102833</strain>
    </source>
</reference>
<keyword evidence="2" id="KW-1185">Reference proteome</keyword>
<evidence type="ECO:0000313" key="1">
    <source>
        <dbReference type="EMBL" id="KAJ2802946.1"/>
    </source>
</evidence>
<feature type="non-terminal residue" evidence="1">
    <location>
        <position position="1"/>
    </location>
</feature>
<protein>
    <submittedName>
        <fullName evidence="1">Uncharacterized protein</fullName>
    </submittedName>
</protein>
<organism evidence="1 2">
    <name type="scientific">Coemansia furcata</name>
    <dbReference type="NCBI Taxonomy" id="417177"/>
    <lineage>
        <taxon>Eukaryota</taxon>
        <taxon>Fungi</taxon>
        <taxon>Fungi incertae sedis</taxon>
        <taxon>Zoopagomycota</taxon>
        <taxon>Kickxellomycotina</taxon>
        <taxon>Kickxellomycetes</taxon>
        <taxon>Kickxellales</taxon>
        <taxon>Kickxellaceae</taxon>
        <taxon>Coemansia</taxon>
    </lineage>
</organism>
<evidence type="ECO:0000313" key="2">
    <source>
        <dbReference type="Proteomes" id="UP001140096"/>
    </source>
</evidence>